<reference evidence="2 3" key="1">
    <citation type="submission" date="2018-06" db="EMBL/GenBank/DDBJ databases">
        <authorList>
            <consortium name="Pathogen Informatics"/>
            <person name="Doyle S."/>
        </authorList>
    </citation>
    <scope>NUCLEOTIDE SEQUENCE [LARGE SCALE GENOMIC DNA]</scope>
    <source>
        <strain evidence="3">ATCC 11859 / DSM 33 / NCIB 8841 / NCTC 4822</strain>
    </source>
</reference>
<feature type="domain" description="Amidohydrolase 3" evidence="1">
    <location>
        <begin position="56"/>
        <end position="532"/>
    </location>
</feature>
<dbReference type="EMBL" id="UGYZ01000002">
    <property type="protein sequence ID" value="SUJ16169.1"/>
    <property type="molecule type" value="Genomic_DNA"/>
</dbReference>
<proteinExistence type="predicted"/>
<keyword evidence="2" id="KW-0378">Hydrolase</keyword>
<dbReference type="GO" id="GO:0016810">
    <property type="term" value="F:hydrolase activity, acting on carbon-nitrogen (but not peptide) bonds"/>
    <property type="evidence" value="ECO:0007669"/>
    <property type="project" value="InterPro"/>
</dbReference>
<evidence type="ECO:0000259" key="1">
    <source>
        <dbReference type="Pfam" id="PF07969"/>
    </source>
</evidence>
<dbReference type="Proteomes" id="UP000254519">
    <property type="component" value="Unassembled WGS sequence"/>
</dbReference>
<dbReference type="InterPro" id="IPR011059">
    <property type="entry name" value="Metal-dep_hydrolase_composite"/>
</dbReference>
<dbReference type="AlphaFoldDB" id="A0A380CB19"/>
<dbReference type="InterPro" id="IPR032466">
    <property type="entry name" value="Metal_Hydrolase"/>
</dbReference>
<dbReference type="InterPro" id="IPR033932">
    <property type="entry name" value="YtcJ-like"/>
</dbReference>
<accession>A0A380CB19</accession>
<dbReference type="InterPro" id="IPR013108">
    <property type="entry name" value="Amidohydro_3"/>
</dbReference>
<dbReference type="OrthoDB" id="9767366at2"/>
<dbReference type="Gene3D" id="2.30.40.10">
    <property type="entry name" value="Urease, subunit C, domain 1"/>
    <property type="match status" value="1"/>
</dbReference>
<dbReference type="Gene3D" id="3.20.20.140">
    <property type="entry name" value="Metal-dependent hydrolases"/>
    <property type="match status" value="1"/>
</dbReference>
<evidence type="ECO:0000313" key="3">
    <source>
        <dbReference type="Proteomes" id="UP000254519"/>
    </source>
</evidence>
<dbReference type="PANTHER" id="PTHR22642:SF2">
    <property type="entry name" value="PROTEIN LONG AFTER FAR-RED 3"/>
    <property type="match status" value="1"/>
</dbReference>
<dbReference type="RefSeq" id="WP_115362934.1">
    <property type="nucleotide sequence ID" value="NZ_CP038012.1"/>
</dbReference>
<protein>
    <submittedName>
        <fullName evidence="2">N-substituted formamide deformylase</fullName>
        <ecNumber evidence="2">3.5.1.91</ecNumber>
    </submittedName>
</protein>
<dbReference type="PANTHER" id="PTHR22642">
    <property type="entry name" value="IMIDAZOLONEPROPIONASE"/>
    <property type="match status" value="1"/>
</dbReference>
<dbReference type="CDD" id="cd01300">
    <property type="entry name" value="YtcJ_like"/>
    <property type="match status" value="1"/>
</dbReference>
<dbReference type="SUPFAM" id="SSF51338">
    <property type="entry name" value="Composite domain of metallo-dependent hydrolases"/>
    <property type="match status" value="1"/>
</dbReference>
<evidence type="ECO:0000313" key="2">
    <source>
        <dbReference type="EMBL" id="SUJ16169.1"/>
    </source>
</evidence>
<dbReference type="EC" id="3.5.1.91" evidence="2"/>
<name>A0A380CB19_SPOPA</name>
<dbReference type="Pfam" id="PF07969">
    <property type="entry name" value="Amidohydro_3"/>
    <property type="match status" value="1"/>
</dbReference>
<dbReference type="Gene3D" id="3.10.310.70">
    <property type="match status" value="1"/>
</dbReference>
<keyword evidence="3" id="KW-1185">Reference proteome</keyword>
<dbReference type="SUPFAM" id="SSF51556">
    <property type="entry name" value="Metallo-dependent hydrolases"/>
    <property type="match status" value="1"/>
</dbReference>
<sequence length="541" mass="60775">MVFADKVISSEAIFTGLDNEPKPAALAIKGNKILAIGTKEELQSSVGPNTEQSDFGNQLIMPGFHDAHLHLMLGSLFTHASIDLSKVRSAEEASALVKQFADEKKEDEWIFGYGWDQTNWDVQEFPNRFHLDDAVSDRPTILFHAEGHYTWVNTKALDVAGITKETADPEYGAIEKDDGGEITGILIETATNLVSDIALAMPEEKQKELLEAFLVQATQLGVTSVNDLYASSFDRLKNWDMYKAFDETGKLTTRIHLYPALDGDIEQAKVMRETYTSEKLRFTGLKQFIDGVVTGHTAYMLDPYVDRPVTKGSPAFSEETMRDWVLTADKEGFQIRFHSIGDGAVRLGLDLFEEARQINGKRDSRHALEHIEVIHPMDIPRFKEIGVIPSIQPSHLALMPKESHTLRVQEEKAPYIYPCKTLHDAVEQIAFGTDYPITTLDPLKEIYHAVTRMDFTKKEVWNEKEQVTLADALKAYTRGAAYSSFRENELGTLEEGKLADLIVLDQNPFDVPVEKLQAIEVVLTIMDGDVVFNRSDLYVDV</sequence>
<organism evidence="2 3">
    <name type="scientific">Sporosarcina pasteurii</name>
    <name type="common">Bacillus pasteurii</name>
    <dbReference type="NCBI Taxonomy" id="1474"/>
    <lineage>
        <taxon>Bacteria</taxon>
        <taxon>Bacillati</taxon>
        <taxon>Bacillota</taxon>
        <taxon>Bacilli</taxon>
        <taxon>Bacillales</taxon>
        <taxon>Caryophanaceae</taxon>
        <taxon>Sporosarcina</taxon>
    </lineage>
</organism>
<gene>
    <name evidence="2" type="primary">nfdA_2</name>
    <name evidence="2" type="ORF">NCTC4822_02693</name>
</gene>